<name>A0A660SKY0_UNCW3</name>
<dbReference type="EMBL" id="QNBE01000009">
    <property type="protein sequence ID" value="RKX71429.1"/>
    <property type="molecule type" value="Genomic_DNA"/>
</dbReference>
<feature type="transmembrane region" description="Helical" evidence="1">
    <location>
        <begin position="213"/>
        <end position="234"/>
    </location>
</feature>
<evidence type="ECO:0000313" key="3">
    <source>
        <dbReference type="Proteomes" id="UP000268469"/>
    </source>
</evidence>
<feature type="transmembrane region" description="Helical" evidence="1">
    <location>
        <begin position="114"/>
        <end position="133"/>
    </location>
</feature>
<feature type="transmembrane region" description="Helical" evidence="1">
    <location>
        <begin position="90"/>
        <end position="107"/>
    </location>
</feature>
<accession>A0A660SKY0</accession>
<feature type="transmembrane region" description="Helical" evidence="1">
    <location>
        <begin position="23"/>
        <end position="42"/>
    </location>
</feature>
<feature type="transmembrane region" description="Helical" evidence="1">
    <location>
        <begin position="255"/>
        <end position="272"/>
    </location>
</feature>
<protein>
    <recommendedName>
        <fullName evidence="4">DUF2029 domain-containing protein</fullName>
    </recommendedName>
</protein>
<evidence type="ECO:0008006" key="4">
    <source>
        <dbReference type="Google" id="ProtNLM"/>
    </source>
</evidence>
<reference evidence="2 3" key="1">
    <citation type="submission" date="2018-06" db="EMBL/GenBank/DDBJ databases">
        <title>Extensive metabolic versatility and redundancy in microbially diverse, dynamic hydrothermal sediments.</title>
        <authorList>
            <person name="Dombrowski N."/>
            <person name="Teske A."/>
            <person name="Baker B.J."/>
        </authorList>
    </citation>
    <scope>NUCLEOTIDE SEQUENCE [LARGE SCALE GENOMIC DNA]</scope>
    <source>
        <strain evidence="2">B36_G15</strain>
    </source>
</reference>
<dbReference type="Pfam" id="PF26314">
    <property type="entry name" value="MptA_B_family"/>
    <property type="match status" value="1"/>
</dbReference>
<feature type="transmembrane region" description="Helical" evidence="1">
    <location>
        <begin position="153"/>
        <end position="171"/>
    </location>
</feature>
<evidence type="ECO:0000256" key="1">
    <source>
        <dbReference type="SAM" id="Phobius"/>
    </source>
</evidence>
<evidence type="ECO:0000313" key="2">
    <source>
        <dbReference type="EMBL" id="RKX71429.1"/>
    </source>
</evidence>
<proteinExistence type="predicted"/>
<feature type="transmembrane region" description="Helical" evidence="1">
    <location>
        <begin position="338"/>
        <end position="360"/>
    </location>
</feature>
<feature type="transmembrane region" description="Helical" evidence="1">
    <location>
        <begin position="178"/>
        <end position="201"/>
    </location>
</feature>
<keyword evidence="1" id="KW-0472">Membrane</keyword>
<feature type="transmembrane region" description="Helical" evidence="1">
    <location>
        <begin position="278"/>
        <end position="299"/>
    </location>
</feature>
<dbReference type="Proteomes" id="UP000268469">
    <property type="component" value="Unassembled WGS sequence"/>
</dbReference>
<dbReference type="AlphaFoldDB" id="A0A660SKY0"/>
<gene>
    <name evidence="2" type="ORF">DRP53_01610</name>
</gene>
<keyword evidence="1" id="KW-1133">Transmembrane helix</keyword>
<organism evidence="2 3">
    <name type="scientific">candidate division WOR-3 bacterium</name>
    <dbReference type="NCBI Taxonomy" id="2052148"/>
    <lineage>
        <taxon>Bacteria</taxon>
        <taxon>Bacteria division WOR-3</taxon>
    </lineage>
</organism>
<keyword evidence="1" id="KW-0812">Transmembrane</keyword>
<feature type="transmembrane region" description="Helical" evidence="1">
    <location>
        <begin position="311"/>
        <end position="332"/>
    </location>
</feature>
<comment type="caution">
    <text evidence="2">The sequence shown here is derived from an EMBL/GenBank/DDBJ whole genome shotgun (WGS) entry which is preliminary data.</text>
</comment>
<sequence>MTPYLLIGLGLISLVSLPVLKRINLRLAIPAAILIRILLFFTTPELSEDPYRYLWDGEQLAKGRSPYQVAPAQIGEKREFYSRIRGQTRPSIYFPLAQLLFLLAYLIQPSGLLGLKFLILISDLITIILMIRFLPDHLGHYLISPLVLIESHLGLHLDTFLIPLSLGFIVMEGRRPLLASLLLTASILIRPTLLPILPIFLLRKRDRKTLLPLLLLLGMIPYFHHPPSAFIAYLRHWEFNGSSYYLMKILVGHSLHARIISYLLYLLIYPIIIDRDDAYPLALGLFFLLSPTVYPWYLLPLLIFSLRYETPLLLLCYGSLLSYAVLIPYWTSGRWEENWVIILLEYLPVYLLMIRHFSLIQRLSPLIWRK</sequence>